<feature type="binding site" evidence="11">
    <location>
        <begin position="290"/>
        <end position="296"/>
    </location>
    <ligand>
        <name>substrate</name>
    </ligand>
</feature>
<dbReference type="NCBIfam" id="NF004064">
    <property type="entry name" value="PRK05578.1"/>
    <property type="match status" value="1"/>
</dbReference>
<evidence type="ECO:0000256" key="1">
    <source>
        <dbReference type="ARBA" id="ARBA00003949"/>
    </source>
</evidence>
<dbReference type="EMBL" id="DXHU01000007">
    <property type="protein sequence ID" value="HIV98594.1"/>
    <property type="molecule type" value="Genomic_DNA"/>
</dbReference>
<dbReference type="InterPro" id="IPR016192">
    <property type="entry name" value="APOBEC/CMP_deaminase_Zn-bd"/>
</dbReference>
<evidence type="ECO:0000256" key="5">
    <source>
        <dbReference type="ARBA" id="ARBA00022801"/>
    </source>
</evidence>
<dbReference type="PRINTS" id="PR00413">
    <property type="entry name" value="HADHALOGNASE"/>
</dbReference>
<keyword evidence="6 12" id="KW-0862">Zinc</keyword>
<dbReference type="PANTHER" id="PTHR43481:SF4">
    <property type="entry name" value="GLYCEROL-1-PHOSPHATE PHOSPHOHYDROLASE 1-RELATED"/>
    <property type="match status" value="1"/>
</dbReference>
<comment type="catalytic activity">
    <reaction evidence="8">
        <text>2'-deoxycytidine + H2O + H(+) = 2'-deoxyuridine + NH4(+)</text>
        <dbReference type="Rhea" id="RHEA:13433"/>
        <dbReference type="ChEBI" id="CHEBI:15377"/>
        <dbReference type="ChEBI" id="CHEBI:15378"/>
        <dbReference type="ChEBI" id="CHEBI:15698"/>
        <dbReference type="ChEBI" id="CHEBI:16450"/>
        <dbReference type="ChEBI" id="CHEBI:28938"/>
        <dbReference type="EC" id="3.5.4.5"/>
    </reaction>
</comment>
<proteinExistence type="predicted"/>
<evidence type="ECO:0000256" key="8">
    <source>
        <dbReference type="ARBA" id="ARBA00049252"/>
    </source>
</evidence>
<dbReference type="InterPro" id="IPR006439">
    <property type="entry name" value="HAD-SF_hydro_IA"/>
</dbReference>
<dbReference type="PROSITE" id="PS51747">
    <property type="entry name" value="CYT_DCMP_DEAMINASES_2"/>
    <property type="match status" value="1"/>
</dbReference>
<dbReference type="EC" id="3.5.4.5" evidence="2"/>
<dbReference type="InterPro" id="IPR041492">
    <property type="entry name" value="HAD_2"/>
</dbReference>
<keyword evidence="4 12" id="KW-0479">Metal-binding</keyword>
<dbReference type="AlphaFoldDB" id="A0A9D1TME0"/>
<dbReference type="SFLD" id="SFLDG01129">
    <property type="entry name" value="C1.5:_HAD__Beta-PGM__Phosphata"/>
    <property type="match status" value="1"/>
</dbReference>
<organism evidence="14 15">
    <name type="scientific">Candidatus Ornithospirochaeta avicola</name>
    <dbReference type="NCBI Taxonomy" id="2840896"/>
    <lineage>
        <taxon>Bacteria</taxon>
        <taxon>Pseudomonadati</taxon>
        <taxon>Spirochaetota</taxon>
        <taxon>Spirochaetia</taxon>
        <taxon>Spirochaetales</taxon>
        <taxon>Spirochaetaceae</taxon>
        <taxon>Spirochaetaceae incertae sedis</taxon>
        <taxon>Candidatus Ornithospirochaeta</taxon>
    </lineage>
</organism>
<dbReference type="Pfam" id="PF00383">
    <property type="entry name" value="dCMP_cyt_deam_1"/>
    <property type="match status" value="1"/>
</dbReference>
<evidence type="ECO:0000256" key="2">
    <source>
        <dbReference type="ARBA" id="ARBA00012783"/>
    </source>
</evidence>
<dbReference type="InterPro" id="IPR002125">
    <property type="entry name" value="CMP_dCMP_dom"/>
</dbReference>
<dbReference type="Gene3D" id="3.40.50.1000">
    <property type="entry name" value="HAD superfamily/HAD-like"/>
    <property type="match status" value="1"/>
</dbReference>
<evidence type="ECO:0000313" key="14">
    <source>
        <dbReference type="EMBL" id="HIV98594.1"/>
    </source>
</evidence>
<dbReference type="SUPFAM" id="SSF53927">
    <property type="entry name" value="Cytidine deaminase-like"/>
    <property type="match status" value="1"/>
</dbReference>
<accession>A0A9D1TME0</accession>
<dbReference type="PROSITE" id="PS00903">
    <property type="entry name" value="CYT_DCMP_DEAMINASES_1"/>
    <property type="match status" value="1"/>
</dbReference>
<evidence type="ECO:0000313" key="15">
    <source>
        <dbReference type="Proteomes" id="UP000823936"/>
    </source>
</evidence>
<dbReference type="GO" id="GO:0004126">
    <property type="term" value="F:cytidine deaminase activity"/>
    <property type="evidence" value="ECO:0007669"/>
    <property type="project" value="UniProtKB-EC"/>
</dbReference>
<dbReference type="InterPro" id="IPR023214">
    <property type="entry name" value="HAD_sf"/>
</dbReference>
<keyword evidence="5 14" id="KW-0378">Hydrolase</keyword>
<reference evidence="14" key="1">
    <citation type="journal article" date="2021" name="PeerJ">
        <title>Extensive microbial diversity within the chicken gut microbiome revealed by metagenomics and culture.</title>
        <authorList>
            <person name="Gilroy R."/>
            <person name="Ravi A."/>
            <person name="Getino M."/>
            <person name="Pursley I."/>
            <person name="Horton D.L."/>
            <person name="Alikhan N.F."/>
            <person name="Baker D."/>
            <person name="Gharbi K."/>
            <person name="Hall N."/>
            <person name="Watson M."/>
            <person name="Adriaenssens E.M."/>
            <person name="Foster-Nyarko E."/>
            <person name="Jarju S."/>
            <person name="Secka A."/>
            <person name="Antonio M."/>
            <person name="Oren A."/>
            <person name="Chaudhuri R.R."/>
            <person name="La Ragione R."/>
            <person name="Hildebrand F."/>
            <person name="Pallen M.J."/>
        </authorList>
    </citation>
    <scope>NUCLEOTIDE SEQUENCE</scope>
    <source>
        <strain evidence="14">Gambia11-129</strain>
    </source>
</reference>
<dbReference type="Gene3D" id="1.10.150.240">
    <property type="entry name" value="Putative phosphatase, domain 2"/>
    <property type="match status" value="1"/>
</dbReference>
<dbReference type="Pfam" id="PF13419">
    <property type="entry name" value="HAD_2"/>
    <property type="match status" value="1"/>
</dbReference>
<evidence type="ECO:0000256" key="9">
    <source>
        <dbReference type="ARBA" id="ARBA00049558"/>
    </source>
</evidence>
<dbReference type="InterPro" id="IPR006262">
    <property type="entry name" value="Cyt_deam_tetra"/>
</dbReference>
<dbReference type="GO" id="GO:0008270">
    <property type="term" value="F:zinc ion binding"/>
    <property type="evidence" value="ECO:0007669"/>
    <property type="project" value="InterPro"/>
</dbReference>
<evidence type="ECO:0000256" key="11">
    <source>
        <dbReference type="PIRSR" id="PIRSR606262-2"/>
    </source>
</evidence>
<feature type="binding site" evidence="12">
    <location>
        <position position="335"/>
    </location>
    <ligand>
        <name>Zn(2+)</name>
        <dbReference type="ChEBI" id="CHEBI:29105"/>
        <note>catalytic</note>
    </ligand>
</feature>
<feature type="binding site" evidence="12">
    <location>
        <position position="301"/>
    </location>
    <ligand>
        <name>Zn(2+)</name>
        <dbReference type="ChEBI" id="CHEBI:29105"/>
        <note>catalytic</note>
    </ligand>
</feature>
<comment type="cofactor">
    <cofactor evidence="12">
        <name>Zn(2+)</name>
        <dbReference type="ChEBI" id="CHEBI:29105"/>
    </cofactor>
</comment>
<dbReference type="PANTHER" id="PTHR43481">
    <property type="entry name" value="FRUCTOSE-1-PHOSPHATE PHOSPHATASE"/>
    <property type="match status" value="1"/>
</dbReference>
<dbReference type="SUPFAM" id="SSF56784">
    <property type="entry name" value="HAD-like"/>
    <property type="match status" value="1"/>
</dbReference>
<evidence type="ECO:0000256" key="3">
    <source>
        <dbReference type="ARBA" id="ARBA00018266"/>
    </source>
</evidence>
<dbReference type="NCBIfam" id="TIGR01354">
    <property type="entry name" value="cyt_deam_tetra"/>
    <property type="match status" value="1"/>
</dbReference>
<comment type="function">
    <text evidence="1">This enzyme scavenges exogenous and endogenous cytidine and 2'-deoxycytidine for UMP synthesis.</text>
</comment>
<comment type="caution">
    <text evidence="14">The sequence shown here is derived from an EMBL/GenBank/DDBJ whole genome shotgun (WGS) entry which is preliminary data.</text>
</comment>
<feature type="binding site" evidence="12">
    <location>
        <position position="338"/>
    </location>
    <ligand>
        <name>Zn(2+)</name>
        <dbReference type="ChEBI" id="CHEBI:29105"/>
        <note>catalytic</note>
    </ligand>
</feature>
<sequence>MINLVVFDMDGVLIDSEDLSISIGIKFFQKMGRSLEKKDFLPHLGTGEYDFFSGPAKDNEISFDMREASAFFKSQYKKEIRKKSLALDGAFSFIERVKRAGLKIAIASSAKKWKVEENLRNIGFEPSFFDAVITEEDIKRNKPYSDIYLLALIKCAESSENAVVFEDARGGIRAAKSAGIRTVSLTTTIGKKDAEDEGADAIINNLADIPDFSSSEELESFLFSTEAEEVLYGVNYIKPLERNYSQSVLDKMAFEKAKKARENAYAPYSGYKVGAALISAASGRIYSGCNVENSSYGAAICAERNAVTTALAEEGKLGIDTLIVVSSDNPPAPPCAICLQVLAEFSKSDTRVILSDTEGNKEVYLFKDLLPKPFIFPTMRK</sequence>
<evidence type="ECO:0000259" key="13">
    <source>
        <dbReference type="PROSITE" id="PS51747"/>
    </source>
</evidence>
<dbReference type="InterPro" id="IPR016193">
    <property type="entry name" value="Cytidine_deaminase-like"/>
</dbReference>
<dbReference type="GO" id="GO:0050308">
    <property type="term" value="F:sugar-phosphatase activity"/>
    <property type="evidence" value="ECO:0007669"/>
    <property type="project" value="TreeGrafter"/>
</dbReference>
<evidence type="ECO:0000256" key="4">
    <source>
        <dbReference type="ARBA" id="ARBA00022723"/>
    </source>
</evidence>
<evidence type="ECO:0000256" key="7">
    <source>
        <dbReference type="ARBA" id="ARBA00032005"/>
    </source>
</evidence>
<dbReference type="InterPro" id="IPR036412">
    <property type="entry name" value="HAD-like_sf"/>
</dbReference>
<evidence type="ECO:0000256" key="12">
    <source>
        <dbReference type="PIRSR" id="PIRSR606262-3"/>
    </source>
</evidence>
<dbReference type="InterPro" id="IPR023198">
    <property type="entry name" value="PGP-like_dom2"/>
</dbReference>
<protein>
    <recommendedName>
        <fullName evidence="3">Cytidine deaminase</fullName>
        <ecNumber evidence="2">3.5.4.5</ecNumber>
    </recommendedName>
    <alternativeName>
        <fullName evidence="7">Cytidine aminohydrolase</fullName>
    </alternativeName>
</protein>
<dbReference type="Gene3D" id="3.40.140.10">
    <property type="entry name" value="Cytidine Deaminase, domain 2"/>
    <property type="match status" value="1"/>
</dbReference>
<dbReference type="Proteomes" id="UP000823936">
    <property type="component" value="Unassembled WGS sequence"/>
</dbReference>
<dbReference type="NCBIfam" id="TIGR01509">
    <property type="entry name" value="HAD-SF-IA-v3"/>
    <property type="match status" value="1"/>
</dbReference>
<evidence type="ECO:0000256" key="6">
    <source>
        <dbReference type="ARBA" id="ARBA00022833"/>
    </source>
</evidence>
<dbReference type="CDD" id="cd01283">
    <property type="entry name" value="cytidine_deaminase"/>
    <property type="match status" value="1"/>
</dbReference>
<reference evidence="14" key="2">
    <citation type="submission" date="2021-04" db="EMBL/GenBank/DDBJ databases">
        <authorList>
            <person name="Gilroy R."/>
        </authorList>
    </citation>
    <scope>NUCLEOTIDE SEQUENCE</scope>
    <source>
        <strain evidence="14">Gambia11-129</strain>
    </source>
</reference>
<feature type="domain" description="CMP/dCMP-type deaminase" evidence="13">
    <location>
        <begin position="248"/>
        <end position="377"/>
    </location>
</feature>
<name>A0A9D1TME0_9SPIO</name>
<dbReference type="SFLD" id="SFLDS00003">
    <property type="entry name" value="Haloacid_Dehalogenase"/>
    <property type="match status" value="1"/>
</dbReference>
<dbReference type="CDD" id="cd07505">
    <property type="entry name" value="HAD_BPGM-like"/>
    <property type="match status" value="1"/>
</dbReference>
<dbReference type="InterPro" id="IPR051806">
    <property type="entry name" value="HAD-like_SPP"/>
</dbReference>
<feature type="active site" description="Proton donor" evidence="10">
    <location>
        <position position="303"/>
    </location>
</feature>
<gene>
    <name evidence="14" type="primary">cdd</name>
    <name evidence="14" type="ORF">IAB12_02295</name>
</gene>
<evidence type="ECO:0000256" key="10">
    <source>
        <dbReference type="PIRSR" id="PIRSR606262-1"/>
    </source>
</evidence>
<comment type="catalytic activity">
    <reaction evidence="9">
        <text>cytidine + H2O + H(+) = uridine + NH4(+)</text>
        <dbReference type="Rhea" id="RHEA:16069"/>
        <dbReference type="ChEBI" id="CHEBI:15377"/>
        <dbReference type="ChEBI" id="CHEBI:15378"/>
        <dbReference type="ChEBI" id="CHEBI:16704"/>
        <dbReference type="ChEBI" id="CHEBI:17562"/>
        <dbReference type="ChEBI" id="CHEBI:28938"/>
        <dbReference type="EC" id="3.5.4.5"/>
    </reaction>
</comment>